<dbReference type="InterPro" id="IPR023370">
    <property type="entry name" value="TrmO-like_N"/>
</dbReference>
<dbReference type="InterPro" id="IPR041369">
    <property type="entry name" value="TrmO_C"/>
</dbReference>
<dbReference type="KEGG" id="tee:Tel_12965"/>
<evidence type="ECO:0000313" key="5">
    <source>
        <dbReference type="Proteomes" id="UP000055136"/>
    </source>
</evidence>
<evidence type="ECO:0000256" key="2">
    <source>
        <dbReference type="ARBA" id="ARBA00033753"/>
    </source>
</evidence>
<dbReference type="GO" id="GO:0089715">
    <property type="term" value="F:tRNA (L-threonylcarbamoyladenosine(37)-C2) methyltransferase activity"/>
    <property type="evidence" value="ECO:0007669"/>
    <property type="project" value="TreeGrafter"/>
</dbReference>
<keyword evidence="5" id="KW-1185">Reference proteome</keyword>
<dbReference type="CDD" id="cd09281">
    <property type="entry name" value="UPF0066"/>
    <property type="match status" value="1"/>
</dbReference>
<dbReference type="Pfam" id="PF01980">
    <property type="entry name" value="TrmO_N"/>
    <property type="match status" value="1"/>
</dbReference>
<evidence type="ECO:0000259" key="3">
    <source>
        <dbReference type="PROSITE" id="PS51668"/>
    </source>
</evidence>
<dbReference type="PANTHER" id="PTHR12818:SF0">
    <property type="entry name" value="TRNA (ADENINE(37)-N6)-METHYLTRANSFERASE"/>
    <property type="match status" value="1"/>
</dbReference>
<name>A0A0S2TFS9_9GAMM</name>
<organism evidence="4 5">
    <name type="scientific">Candidatus Tenderia electrophaga</name>
    <dbReference type="NCBI Taxonomy" id="1748243"/>
    <lineage>
        <taxon>Bacteria</taxon>
        <taxon>Pseudomonadati</taxon>
        <taxon>Pseudomonadota</taxon>
        <taxon>Gammaproteobacteria</taxon>
        <taxon>Candidatus Tenderiales</taxon>
        <taxon>Candidatus Tenderiaceae</taxon>
        <taxon>Candidatus Tenderia</taxon>
    </lineage>
</organism>
<feature type="domain" description="TsaA-like" evidence="3">
    <location>
        <begin position="5"/>
        <end position="146"/>
    </location>
</feature>
<keyword evidence="1" id="KW-0949">S-adenosyl-L-methionine</keyword>
<gene>
    <name evidence="4" type="ORF">Tel_12965</name>
</gene>
<dbReference type="InterPro" id="IPR036413">
    <property type="entry name" value="YaeB-like_sf"/>
</dbReference>
<reference evidence="4" key="1">
    <citation type="submission" date="2015-10" db="EMBL/GenBank/DDBJ databases">
        <title>Description of Candidatus Tenderia electrophaga gen. nov, sp. nov., an Uncultivated Electroautotroph from a Biocathode Enrichment.</title>
        <authorList>
            <person name="Eddie B.J."/>
            <person name="Malanoski A.P."/>
            <person name="Wang Z."/>
            <person name="Hall R.J."/>
            <person name="Oh S.D."/>
            <person name="Heiner C."/>
            <person name="Lin B."/>
            <person name="Strycharz-Glaven S.M."/>
        </authorList>
    </citation>
    <scope>NUCLEOTIDE SEQUENCE [LARGE SCALE GENOMIC DNA]</scope>
    <source>
        <strain evidence="4">NRL1</strain>
    </source>
</reference>
<dbReference type="InterPro" id="IPR023368">
    <property type="entry name" value="UPF0066_cons_site"/>
</dbReference>
<dbReference type="SUPFAM" id="SSF118196">
    <property type="entry name" value="YaeB-like"/>
    <property type="match status" value="1"/>
</dbReference>
<dbReference type="EMBL" id="CP013099">
    <property type="protein sequence ID" value="ALP53972.1"/>
    <property type="molecule type" value="Genomic_DNA"/>
</dbReference>
<dbReference type="InterPro" id="IPR036414">
    <property type="entry name" value="YaeB_N_sf"/>
</dbReference>
<dbReference type="PROSITE" id="PS51668">
    <property type="entry name" value="TSAA_2"/>
    <property type="match status" value="1"/>
</dbReference>
<dbReference type="NCBIfam" id="TIGR00104">
    <property type="entry name" value="tRNA_TsaA"/>
    <property type="match status" value="1"/>
</dbReference>
<evidence type="ECO:0000313" key="4">
    <source>
        <dbReference type="EMBL" id="ALP53972.1"/>
    </source>
</evidence>
<dbReference type="Gene3D" id="2.40.30.70">
    <property type="entry name" value="YaeB-like"/>
    <property type="match status" value="1"/>
</dbReference>
<dbReference type="Proteomes" id="UP000055136">
    <property type="component" value="Chromosome"/>
</dbReference>
<dbReference type="PROSITE" id="PS01318">
    <property type="entry name" value="TSAA_1"/>
    <property type="match status" value="1"/>
</dbReference>
<accession>A0A0S2TFS9</accession>
<dbReference type="AlphaFoldDB" id="A0A0S2TFS9"/>
<evidence type="ECO:0000256" key="1">
    <source>
        <dbReference type="ARBA" id="ARBA00022691"/>
    </source>
</evidence>
<dbReference type="InterPro" id="IPR040372">
    <property type="entry name" value="YaeB-like"/>
</dbReference>
<dbReference type="Gene3D" id="3.30.2310.10">
    <property type="entry name" value="YaeB-like"/>
    <property type="match status" value="1"/>
</dbReference>
<dbReference type="PANTHER" id="PTHR12818">
    <property type="entry name" value="TRNA (ADENINE(37)-N6)-METHYLTRANSFERASE"/>
    <property type="match status" value="1"/>
</dbReference>
<dbReference type="Pfam" id="PF18389">
    <property type="entry name" value="TrmO_C"/>
    <property type="match status" value="1"/>
</dbReference>
<comment type="similarity">
    <text evidence="2">Belongs to the tRNA methyltransferase O family.</text>
</comment>
<sequence length="241" mass="26524">MTFSIEPVGIIHSCFSDKFGVPRQSRLVASACARLQLLPPYDRPEVCAGLEGYSHVWISFVFHHCLGQQARLSVRPPRLGGNRRVGVFASRATHRPNPIGLSVVALAGVERDEEGVSLLLRGVDLVNGTPVLDIKPYLATEDAVAGARADYAAEPPEARFQVRFGALAQRQCRRYAAAYPDLPELIEAVLSLDPRPAYHAGRRGAKPYVVTLYGLDVRWSVVAEHVIEVDAIEPAERGRWH</sequence>
<dbReference type="STRING" id="1748243.Tel_12965"/>
<proteinExistence type="inferred from homology"/>
<protein>
    <recommendedName>
        <fullName evidence="3">TsaA-like domain-containing protein</fullName>
    </recommendedName>
</protein>